<dbReference type="SUPFAM" id="SSF53098">
    <property type="entry name" value="Ribonuclease H-like"/>
    <property type="match status" value="1"/>
</dbReference>
<sequence length="475" mass="53536">MGDFQVVDPKGWEYDLHSVYASYIGFLESNHVPWYDKTWGHLFSTFEEFLAFGWPVIVVTDAQTGKAHIVTRLTSIGAFLRMIKTRFGETLPHLKDLSNMIPVITPFEIAKKYHLRHVSDHATYRKLHNTLPAAALTAYKQRIRNGEPDAIKELWDRQDKSFLAIDFEWSERNEKSTLEWGYAAVRCGALKSLKVWPPVPDENYRKGHYVVQEYIDKVVNKHCPTYPWHYAFGESQVISKFKLPQVVQAVISSLASPDSETLPNNLVLVAHGASNDLARLEEMKIKLPHNMLVIDTASFERRLYNQGLRPPMIDPKTNAERQPSSTLSLGNLLHSFAMTDSIVLPNIKFHNSGNDALMSLFALQMLINPKGVKVPTPRHPAASRSNTNLRSSTVQVLTVPQTFYSGYATVVPTPNGSMLAPRSSAYDLSSEFGQMRLGGESPNRSIPRSPRPRLTPGGGSARNLRRLTDFRHGDE</sequence>
<accession>A0A9P5PWG2</accession>
<evidence type="ECO:0000259" key="2">
    <source>
        <dbReference type="Pfam" id="PF21762"/>
    </source>
</evidence>
<dbReference type="InterPro" id="IPR040151">
    <property type="entry name" value="Gfd2/YDR514C-like"/>
</dbReference>
<evidence type="ECO:0000313" key="3">
    <source>
        <dbReference type="EMBL" id="KAF9073769.1"/>
    </source>
</evidence>
<feature type="domain" description="Gfd2/YDR514C-like C-terminal" evidence="2">
    <location>
        <begin position="162"/>
        <end position="363"/>
    </location>
</feature>
<feature type="compositionally biased region" description="Basic and acidic residues" evidence="1">
    <location>
        <begin position="466"/>
        <end position="475"/>
    </location>
</feature>
<protein>
    <recommendedName>
        <fullName evidence="2">Gfd2/YDR514C-like C-terminal domain-containing protein</fullName>
    </recommendedName>
</protein>
<proteinExistence type="predicted"/>
<dbReference type="Pfam" id="PF21762">
    <property type="entry name" value="DEDDh_C"/>
    <property type="match status" value="1"/>
</dbReference>
<dbReference type="AlphaFoldDB" id="A0A9P5PWG2"/>
<gene>
    <name evidence="3" type="ORF">BDP27DRAFT_264875</name>
</gene>
<comment type="caution">
    <text evidence="3">The sequence shown here is derived from an EMBL/GenBank/DDBJ whole genome shotgun (WGS) entry which is preliminary data.</text>
</comment>
<keyword evidence="4" id="KW-1185">Reference proteome</keyword>
<organism evidence="3 4">
    <name type="scientific">Rhodocollybia butyracea</name>
    <dbReference type="NCBI Taxonomy" id="206335"/>
    <lineage>
        <taxon>Eukaryota</taxon>
        <taxon>Fungi</taxon>
        <taxon>Dikarya</taxon>
        <taxon>Basidiomycota</taxon>
        <taxon>Agaricomycotina</taxon>
        <taxon>Agaricomycetes</taxon>
        <taxon>Agaricomycetidae</taxon>
        <taxon>Agaricales</taxon>
        <taxon>Marasmiineae</taxon>
        <taxon>Omphalotaceae</taxon>
        <taxon>Rhodocollybia</taxon>
    </lineage>
</organism>
<dbReference type="PANTHER" id="PTHR28083:SF1">
    <property type="entry name" value="GOOD FOR FULL DBP5 ACTIVITY PROTEIN 2"/>
    <property type="match status" value="1"/>
</dbReference>
<dbReference type="Proteomes" id="UP000772434">
    <property type="component" value="Unassembled WGS sequence"/>
</dbReference>
<evidence type="ECO:0000313" key="4">
    <source>
        <dbReference type="Proteomes" id="UP000772434"/>
    </source>
</evidence>
<name>A0A9P5PWG2_9AGAR</name>
<dbReference type="InterPro" id="IPR012337">
    <property type="entry name" value="RNaseH-like_sf"/>
</dbReference>
<evidence type="ECO:0000256" key="1">
    <source>
        <dbReference type="SAM" id="MobiDB-lite"/>
    </source>
</evidence>
<feature type="region of interest" description="Disordered" evidence="1">
    <location>
        <begin position="434"/>
        <end position="475"/>
    </location>
</feature>
<dbReference type="PANTHER" id="PTHR28083">
    <property type="entry name" value="GOOD FOR FULL DBP5 ACTIVITY PROTEIN 2"/>
    <property type="match status" value="1"/>
</dbReference>
<reference evidence="3" key="1">
    <citation type="submission" date="2020-11" db="EMBL/GenBank/DDBJ databases">
        <authorList>
            <consortium name="DOE Joint Genome Institute"/>
            <person name="Ahrendt S."/>
            <person name="Riley R."/>
            <person name="Andreopoulos W."/>
            <person name="Labutti K."/>
            <person name="Pangilinan J."/>
            <person name="Ruiz-Duenas F.J."/>
            <person name="Barrasa J.M."/>
            <person name="Sanchez-Garcia M."/>
            <person name="Camarero S."/>
            <person name="Miyauchi S."/>
            <person name="Serrano A."/>
            <person name="Linde D."/>
            <person name="Babiker R."/>
            <person name="Drula E."/>
            <person name="Ayuso-Fernandez I."/>
            <person name="Pacheco R."/>
            <person name="Padilla G."/>
            <person name="Ferreira P."/>
            <person name="Barriuso J."/>
            <person name="Kellner H."/>
            <person name="Castanera R."/>
            <person name="Alfaro M."/>
            <person name="Ramirez L."/>
            <person name="Pisabarro A.G."/>
            <person name="Kuo A."/>
            <person name="Tritt A."/>
            <person name="Lipzen A."/>
            <person name="He G."/>
            <person name="Yan M."/>
            <person name="Ng V."/>
            <person name="Cullen D."/>
            <person name="Martin F."/>
            <person name="Rosso M.-N."/>
            <person name="Henrissat B."/>
            <person name="Hibbett D."/>
            <person name="Martinez A.T."/>
            <person name="Grigoriev I.V."/>
        </authorList>
    </citation>
    <scope>NUCLEOTIDE SEQUENCE</scope>
    <source>
        <strain evidence="3">AH 40177</strain>
    </source>
</reference>
<dbReference type="OrthoDB" id="5953249at2759"/>
<dbReference type="InterPro" id="IPR048519">
    <property type="entry name" value="Gfd2/YDR514C-like_C"/>
</dbReference>
<dbReference type="EMBL" id="JADNRY010000016">
    <property type="protein sequence ID" value="KAF9073769.1"/>
    <property type="molecule type" value="Genomic_DNA"/>
</dbReference>
<dbReference type="GO" id="GO:0005634">
    <property type="term" value="C:nucleus"/>
    <property type="evidence" value="ECO:0007669"/>
    <property type="project" value="TreeGrafter"/>
</dbReference>